<evidence type="ECO:0000313" key="1">
    <source>
        <dbReference type="EMBL" id="XBH02051.1"/>
    </source>
</evidence>
<organism evidence="1">
    <name type="scientific">Singulisphaera sp. Ch08</name>
    <dbReference type="NCBI Taxonomy" id="3120278"/>
    <lineage>
        <taxon>Bacteria</taxon>
        <taxon>Pseudomonadati</taxon>
        <taxon>Planctomycetota</taxon>
        <taxon>Planctomycetia</taxon>
        <taxon>Isosphaerales</taxon>
        <taxon>Isosphaeraceae</taxon>
        <taxon>Singulisphaera</taxon>
    </lineage>
</organism>
<protein>
    <submittedName>
        <fullName evidence="1">Uncharacterized protein</fullName>
    </submittedName>
</protein>
<sequence>MLSLRKLPDAGKFIVGRTMPMANPDWRWMRGVVERLLLQEKGLVTLDMRFGPAEKHSSHPPTRWHESPHQFNTAGYWLLPAPPPPTCLTLDDGMHGGARGKFTGARIEDPWISEGLEIVRWGPELKTSSEMAVFGLARKGQRKLPDLAIELDFLPRGTGGEWEITVWYEKGHPELKAGRSTAEVTARVRNILGPEAQPAVEQNAGFVERKGMNSADEACRLFCELVRSEIVQPQSWTLEISLGLRQWLAHAETLNAFHPAWSWTRDITYPHEFNLYSRPSCFAPAGIVRYPIAAWNPGWPPKLQVDMVHDTKSSWLEFQTVNGREQLEELVIATGRLEYWEGPPERRWKG</sequence>
<name>A0AAU7CA60_9BACT</name>
<gene>
    <name evidence="1" type="ORF">V5E97_27490</name>
</gene>
<dbReference type="EMBL" id="CP155447">
    <property type="protein sequence ID" value="XBH02051.1"/>
    <property type="molecule type" value="Genomic_DNA"/>
</dbReference>
<reference evidence="1" key="1">
    <citation type="submission" date="2024-05" db="EMBL/GenBank/DDBJ databases">
        <title>Planctomycetes of the genus Singulisphaera possess chitinolytic capabilities.</title>
        <authorList>
            <person name="Ivanova A."/>
        </authorList>
    </citation>
    <scope>NUCLEOTIDE SEQUENCE</scope>
    <source>
        <strain evidence="1">Ch08T</strain>
    </source>
</reference>
<proteinExistence type="predicted"/>
<dbReference type="RefSeq" id="WP_406694794.1">
    <property type="nucleotide sequence ID" value="NZ_CP155447.1"/>
</dbReference>
<dbReference type="AlphaFoldDB" id="A0AAU7CA60"/>
<accession>A0AAU7CA60</accession>